<sequence length="66" mass="7415">MLYVDAIRVLEKVARARFDLASMPKKEEIEEAIPIVAGMATVQACPKYALHAALWWLAIKSKEAEE</sequence>
<evidence type="ECO:0000313" key="2">
    <source>
        <dbReference type="Proteomes" id="UP000221015"/>
    </source>
</evidence>
<gene>
    <name evidence="1" type="ORF">CGS50_004320</name>
</gene>
<name>A0A2J4JSJ9_9FIRM</name>
<evidence type="ECO:0000313" key="1">
    <source>
        <dbReference type="EMBL" id="PLK30842.1"/>
    </source>
</evidence>
<comment type="caution">
    <text evidence="1">The sequence shown here is derived from an EMBL/GenBank/DDBJ whole genome shotgun (WGS) entry which is preliminary data.</text>
</comment>
<dbReference type="Proteomes" id="UP000221015">
    <property type="component" value="Unassembled WGS sequence"/>
</dbReference>
<dbReference type="AlphaFoldDB" id="A0A2J4JSJ9"/>
<organism evidence="1 2">
    <name type="scientific">Faecalibacterium prausnitzii</name>
    <dbReference type="NCBI Taxonomy" id="853"/>
    <lineage>
        <taxon>Bacteria</taxon>
        <taxon>Bacillati</taxon>
        <taxon>Bacillota</taxon>
        <taxon>Clostridia</taxon>
        <taxon>Eubacteriales</taxon>
        <taxon>Oscillospiraceae</taxon>
        <taxon>Faecalibacterium</taxon>
    </lineage>
</organism>
<proteinExistence type="predicted"/>
<accession>A0A2J4JSJ9</accession>
<dbReference type="RefSeq" id="WP_097782198.1">
    <property type="nucleotide sequence ID" value="NZ_NMTS02000001.1"/>
</dbReference>
<reference evidence="1 2" key="1">
    <citation type="journal article" date="2017" name="Front. Microbiol.">
        <title>New Insights into the Diversity of the Genus Faecalibacterium.</title>
        <authorList>
            <person name="Benevides L."/>
            <person name="Burman S."/>
            <person name="Martin R."/>
            <person name="Robert V."/>
            <person name="Thomas M."/>
            <person name="Miquel S."/>
            <person name="Chain F."/>
            <person name="Sokol H."/>
            <person name="Bermudez-Humaran L.G."/>
            <person name="Morrison M."/>
            <person name="Langella P."/>
            <person name="Azevedo V.A."/>
            <person name="Chatel J.M."/>
            <person name="Soares S."/>
        </authorList>
    </citation>
    <scope>NUCLEOTIDE SEQUENCE [LARGE SCALE GENOMIC DNA]</scope>
    <source>
        <strain evidence="1 2">CNCM I 4542</strain>
    </source>
</reference>
<protein>
    <submittedName>
        <fullName evidence="1">Uncharacterized protein</fullName>
    </submittedName>
</protein>
<dbReference type="EMBL" id="NMTS02000001">
    <property type="protein sequence ID" value="PLK30842.1"/>
    <property type="molecule type" value="Genomic_DNA"/>
</dbReference>